<dbReference type="OrthoDB" id="5523878at2"/>
<dbReference type="RefSeq" id="WP_153523122.1">
    <property type="nucleotide sequence ID" value="NZ_JBEPDZ010000013.1"/>
</dbReference>
<name>A0A646KGU9_STRJU</name>
<sequence>MTYYTDLTPYEYLTDDIPNGTESLNIGWLENGIEFPVGETSELMREQLLRLIQNHPSGRTRGWHSCSLRHESGRLSYPYSIERDGRKTVLGSAEIRLTLDSGLILIAPNLIFHYIEDHHYLPPASFIDAVLKGKATS</sequence>
<dbReference type="InterPro" id="IPR057679">
    <property type="entry name" value="DUF7919"/>
</dbReference>
<evidence type="ECO:0000313" key="2">
    <source>
        <dbReference type="EMBL" id="MQT01290.1"/>
    </source>
</evidence>
<evidence type="ECO:0000259" key="1">
    <source>
        <dbReference type="Pfam" id="PF25535"/>
    </source>
</evidence>
<accession>A0A646KGU9</accession>
<protein>
    <recommendedName>
        <fullName evidence="1">DUF7919 domain-containing protein</fullName>
    </recommendedName>
</protein>
<dbReference type="Proteomes" id="UP000419138">
    <property type="component" value="Unassembled WGS sequence"/>
</dbReference>
<organism evidence="2 3">
    <name type="scientific">Streptomyces jumonjinensis</name>
    <dbReference type="NCBI Taxonomy" id="1945"/>
    <lineage>
        <taxon>Bacteria</taxon>
        <taxon>Bacillati</taxon>
        <taxon>Actinomycetota</taxon>
        <taxon>Actinomycetes</taxon>
        <taxon>Kitasatosporales</taxon>
        <taxon>Streptomycetaceae</taxon>
        <taxon>Streptomyces</taxon>
    </lineage>
</organism>
<gene>
    <name evidence="2" type="ORF">FF041_13970</name>
</gene>
<reference evidence="2 3" key="1">
    <citation type="submission" date="2019-05" db="EMBL/GenBank/DDBJ databases">
        <title>Comparative genomics and metabolomics analyses of clavulanic acid producing Streptomyces species provides insight into specialized metabolism and evolution of beta-lactam biosynthetic gene clusters.</title>
        <authorList>
            <person name="Moore M.A."/>
            <person name="Cruz-Morales P."/>
            <person name="Barona Gomez F."/>
            <person name="Kapil T."/>
        </authorList>
    </citation>
    <scope>NUCLEOTIDE SEQUENCE [LARGE SCALE GENOMIC DNA]</scope>
    <source>
        <strain evidence="2 3">NRRL 5741</strain>
    </source>
</reference>
<dbReference type="AlphaFoldDB" id="A0A646KGU9"/>
<evidence type="ECO:0000313" key="3">
    <source>
        <dbReference type="Proteomes" id="UP000419138"/>
    </source>
</evidence>
<comment type="caution">
    <text evidence="2">The sequence shown here is derived from an EMBL/GenBank/DDBJ whole genome shotgun (WGS) entry which is preliminary data.</text>
</comment>
<dbReference type="EMBL" id="VCLA01000120">
    <property type="protein sequence ID" value="MQT01290.1"/>
    <property type="molecule type" value="Genomic_DNA"/>
</dbReference>
<proteinExistence type="predicted"/>
<feature type="domain" description="DUF7919" evidence="1">
    <location>
        <begin position="2"/>
        <end position="131"/>
    </location>
</feature>
<keyword evidence="3" id="KW-1185">Reference proteome</keyword>
<dbReference type="Pfam" id="PF25535">
    <property type="entry name" value="DUF7919"/>
    <property type="match status" value="1"/>
</dbReference>